<dbReference type="PANTHER" id="PTHR11225:SF4">
    <property type="entry name" value="NUCLEAR PORE COMPLEX PROTEIN NUP93"/>
    <property type="match status" value="1"/>
</dbReference>
<dbReference type="GO" id="GO:0006606">
    <property type="term" value="P:protein import into nucleus"/>
    <property type="evidence" value="ECO:0007669"/>
    <property type="project" value="TreeGrafter"/>
</dbReference>
<evidence type="ECO:0000313" key="7">
    <source>
        <dbReference type="Proteomes" id="UP001182556"/>
    </source>
</evidence>
<reference evidence="6" key="1">
    <citation type="submission" date="2023-02" db="EMBL/GenBank/DDBJ databases">
        <title>Identification and recombinant expression of a fungal hydrolase from Papiliotrema laurentii that hydrolyzes apple cutin and clears colloidal polyester polyurethane.</title>
        <authorList>
            <consortium name="DOE Joint Genome Institute"/>
            <person name="Roman V.A."/>
            <person name="Bojanowski C."/>
            <person name="Crable B.R."/>
            <person name="Wagner D.N."/>
            <person name="Hung C.S."/>
            <person name="Nadeau L.J."/>
            <person name="Schratz L."/>
            <person name="Haridas S."/>
            <person name="Pangilinan J."/>
            <person name="Lipzen A."/>
            <person name="Na H."/>
            <person name="Yan M."/>
            <person name="Ng V."/>
            <person name="Grigoriev I.V."/>
            <person name="Spatafora J.W."/>
            <person name="Barlow D."/>
            <person name="Biffinger J."/>
            <person name="Kelley-Loughnane N."/>
            <person name="Varaljay V.A."/>
            <person name="Crookes-Goodson W.J."/>
        </authorList>
    </citation>
    <scope>NUCLEOTIDE SEQUENCE</scope>
    <source>
        <strain evidence="6">5307AH</strain>
    </source>
</reference>
<keyword evidence="3 4" id="KW-0539">Nucleus</keyword>
<evidence type="ECO:0000256" key="5">
    <source>
        <dbReference type="SAM" id="MobiDB-lite"/>
    </source>
</evidence>
<evidence type="ECO:0000256" key="2">
    <source>
        <dbReference type="ARBA" id="ARBA00010186"/>
    </source>
</evidence>
<feature type="region of interest" description="Disordered" evidence="5">
    <location>
        <begin position="225"/>
        <end position="246"/>
    </location>
</feature>
<dbReference type="PANTHER" id="PTHR11225">
    <property type="entry name" value="NUCLEAR PORE COMPLEX PROTEIN NUP93 NUCLEOPORIN NUP93 DEAD EYE PROTEIN"/>
    <property type="match status" value="1"/>
</dbReference>
<dbReference type="Proteomes" id="UP001182556">
    <property type="component" value="Unassembled WGS sequence"/>
</dbReference>
<dbReference type="AlphaFoldDB" id="A0AAD9FXU4"/>
<organism evidence="6 7">
    <name type="scientific">Papiliotrema laurentii</name>
    <name type="common">Cryptococcus laurentii</name>
    <dbReference type="NCBI Taxonomy" id="5418"/>
    <lineage>
        <taxon>Eukaryota</taxon>
        <taxon>Fungi</taxon>
        <taxon>Dikarya</taxon>
        <taxon>Basidiomycota</taxon>
        <taxon>Agaricomycotina</taxon>
        <taxon>Tremellomycetes</taxon>
        <taxon>Tremellales</taxon>
        <taxon>Rhynchogastremaceae</taxon>
        <taxon>Papiliotrema</taxon>
    </lineage>
</organism>
<evidence type="ECO:0000313" key="6">
    <source>
        <dbReference type="EMBL" id="KAK1928018.1"/>
    </source>
</evidence>
<protein>
    <recommendedName>
        <fullName evidence="4">Nuclear pore protein</fullName>
    </recommendedName>
</protein>
<proteinExistence type="inferred from homology"/>
<feature type="region of interest" description="Disordered" evidence="5">
    <location>
        <begin position="1"/>
        <end position="46"/>
    </location>
</feature>
<dbReference type="InterPro" id="IPR007231">
    <property type="entry name" value="Nucleoporin_int_Nup93/Nic96"/>
</dbReference>
<keyword evidence="4" id="KW-0813">Transport</keyword>
<evidence type="ECO:0000256" key="3">
    <source>
        <dbReference type="ARBA" id="ARBA00023242"/>
    </source>
</evidence>
<name>A0AAD9FXU4_PAPLA</name>
<sequence length="945" mass="104058">MSLHSTTSYMTSSRTSRYSPPPNTSTSRMNSSFAQSGPAAASSSSTAPANLSSLLLHANSLTKGSNGDSELPQIRYGLDEIERLSDNLGHKAKRGRALIEGHSLLTNLGVNTSQLNHSISHFAPPADSRPKRRKARLPRVVPDADELGPGPSGGAMDVGAWGRNWHETIILSGIEYQRQRTVKAFNDQFQSRLLANWESDKRRILQDELGVTDDEIAQLSKSGLGSSSLGRSTLGQSTRKFPQAQATGAIAREGEIVMHTKMTKYGQVVADLNARRLRKEPFELCQAFEEASKGDAKHTSLPSAFRILAHLTYEPSLSDAVNPPPVSQRQYAKAYRDKAADRAGNLASRLVAGGRRFLEKDFEHHMDEMIARFPRDAAMGGVPGIENKVRGYVNALAKDESKGSLINAAETINGIKIWAQAYYLVRSGYSEEALQLITANQNHLEATDRTFPGAFQSYVSSPDRRIPKQIRDTLLSDFNGHVRTNPSVDQFKYALYKIVGRFELNKKTAKVASTTEDWIWLNLALISERPDDGPQDKFTLEDFGTAVQSYGADRFDQRGARPFAWFNLLLFAGQFERAIGYLYQKPQLRTDAMHFAIALEYYGLLKVSHPEDPIVNEGEVATFNFARAIKTYISPIARIEPQSALQYAYLVALGADAPGEEGQIQKRQALDLVRDVVLASQHWSKLLGSVRADGSKQPGLIQRDLGLLGLNAQDDYFKQIVLSAAEQSTIEANLVDSIELYHLAGSPDKVIETVNKALGSSLALPTAAPVINQGQGLGISGAFGGTQDLFGLAKRVHAVYEADYASRNRIGRGNWEVLGVLLKLKEALEQYSADRPDLAYETFRSTNILPLDSDPSALSRSTSTFKSLLDNAAITSLDEVVVTAMKCLHQLNQQLKSSPYGDQGRQERMETLKRQARLIVQFASGLRLRLGADVYRQLSSMSAFF</sequence>
<evidence type="ECO:0000256" key="4">
    <source>
        <dbReference type="RuleBase" id="RU364035"/>
    </source>
</evidence>
<dbReference type="Pfam" id="PF04097">
    <property type="entry name" value="Nic96"/>
    <property type="match status" value="1"/>
</dbReference>
<dbReference type="GO" id="GO:0016973">
    <property type="term" value="P:poly(A)+ mRNA export from nucleus"/>
    <property type="evidence" value="ECO:0007669"/>
    <property type="project" value="TreeGrafter"/>
</dbReference>
<gene>
    <name evidence="6" type="ORF">DB88DRAFT_480088</name>
</gene>
<keyword evidence="4" id="KW-0906">Nuclear pore complex</keyword>
<keyword evidence="4" id="KW-0653">Protein transport</keyword>
<keyword evidence="7" id="KW-1185">Reference proteome</keyword>
<evidence type="ECO:0000256" key="1">
    <source>
        <dbReference type="ARBA" id="ARBA00004259"/>
    </source>
</evidence>
<comment type="similarity">
    <text evidence="2 4">Belongs to the nucleoporin interacting component (NIC) family.</text>
</comment>
<dbReference type="EMBL" id="JAODAN010000001">
    <property type="protein sequence ID" value="KAK1928018.1"/>
    <property type="molecule type" value="Genomic_DNA"/>
</dbReference>
<comment type="caution">
    <text evidence="6">The sequence shown here is derived from an EMBL/GenBank/DDBJ whole genome shotgun (WGS) entry which is preliminary data.</text>
</comment>
<keyword evidence="4" id="KW-0472">Membrane</keyword>
<accession>A0AAD9FXU4</accession>
<dbReference type="GO" id="GO:0017056">
    <property type="term" value="F:structural constituent of nuclear pore"/>
    <property type="evidence" value="ECO:0007669"/>
    <property type="project" value="InterPro"/>
</dbReference>
<keyword evidence="4" id="KW-0509">mRNA transport</keyword>
<keyword evidence="4" id="KW-0811">Translocation</keyword>
<feature type="compositionally biased region" description="Low complexity" evidence="5">
    <location>
        <begin position="225"/>
        <end position="237"/>
    </location>
</feature>
<comment type="subcellular location">
    <subcellularLocation>
        <location evidence="1">Nucleus envelope</location>
    </subcellularLocation>
    <subcellularLocation>
        <location evidence="4">Nucleus</location>
        <location evidence="4">Nuclear pore complex</location>
    </subcellularLocation>
</comment>
<dbReference type="GO" id="GO:0005643">
    <property type="term" value="C:nuclear pore"/>
    <property type="evidence" value="ECO:0007669"/>
    <property type="project" value="UniProtKB-SubCell"/>
</dbReference>